<name>A0A820LN08_9BILA</name>
<proteinExistence type="predicted"/>
<gene>
    <name evidence="1" type="ORF">OXD698_LOCUS49243</name>
</gene>
<accession>A0A820LN08</accession>
<sequence>MMLTNLAEILREAGLTVEEIDDWKTRGHGKMTSVKSIICHHTAGPAAGDYPSLKI</sequence>
<evidence type="ECO:0000313" key="1">
    <source>
        <dbReference type="EMBL" id="CAF4359798.1"/>
    </source>
</evidence>
<dbReference type="AlphaFoldDB" id="A0A820LN08"/>
<dbReference type="EMBL" id="CAJOAZ010021816">
    <property type="protein sequence ID" value="CAF4359798.1"/>
    <property type="molecule type" value="Genomic_DNA"/>
</dbReference>
<dbReference type="Proteomes" id="UP000663844">
    <property type="component" value="Unassembled WGS sequence"/>
</dbReference>
<organism evidence="1 2">
    <name type="scientific">Adineta steineri</name>
    <dbReference type="NCBI Taxonomy" id="433720"/>
    <lineage>
        <taxon>Eukaryota</taxon>
        <taxon>Metazoa</taxon>
        <taxon>Spiralia</taxon>
        <taxon>Gnathifera</taxon>
        <taxon>Rotifera</taxon>
        <taxon>Eurotatoria</taxon>
        <taxon>Bdelloidea</taxon>
        <taxon>Adinetida</taxon>
        <taxon>Adinetidae</taxon>
        <taxon>Adineta</taxon>
    </lineage>
</organism>
<evidence type="ECO:0000313" key="2">
    <source>
        <dbReference type="Proteomes" id="UP000663844"/>
    </source>
</evidence>
<protein>
    <submittedName>
        <fullName evidence="1">Uncharacterized protein</fullName>
    </submittedName>
</protein>
<reference evidence="1" key="1">
    <citation type="submission" date="2021-02" db="EMBL/GenBank/DDBJ databases">
        <authorList>
            <person name="Nowell W R."/>
        </authorList>
    </citation>
    <scope>NUCLEOTIDE SEQUENCE</scope>
</reference>
<comment type="caution">
    <text evidence="1">The sequence shown here is derived from an EMBL/GenBank/DDBJ whole genome shotgun (WGS) entry which is preliminary data.</text>
</comment>
<feature type="non-terminal residue" evidence="1">
    <location>
        <position position="55"/>
    </location>
</feature>